<dbReference type="EMBL" id="NFHO01000004">
    <property type="protein sequence ID" value="OUN43479.1"/>
    <property type="molecule type" value="Genomic_DNA"/>
</dbReference>
<dbReference type="STRING" id="1118060.GCA_000311845_00777"/>
<dbReference type="Proteomes" id="UP000196560">
    <property type="component" value="Unassembled WGS sequence"/>
</dbReference>
<protein>
    <submittedName>
        <fullName evidence="2">Uncharacterized protein</fullName>
    </submittedName>
</protein>
<evidence type="ECO:0000313" key="2">
    <source>
        <dbReference type="EMBL" id="OUN43479.1"/>
    </source>
</evidence>
<gene>
    <name evidence="2" type="ORF">B5G21_04965</name>
</gene>
<keyword evidence="1" id="KW-1133">Transmembrane helix</keyword>
<keyword evidence="1" id="KW-0812">Transmembrane</keyword>
<feature type="transmembrane region" description="Helical" evidence="1">
    <location>
        <begin position="308"/>
        <end position="327"/>
    </location>
</feature>
<name>A0A1Y3UAT6_9ACTN</name>
<proteinExistence type="predicted"/>
<sequence>MNILHLARLEFERPLSSRTVIACTLLLAAIIGRSYLCLDTIQYDLGGALDGTTAIDLFYIAINDTWCAIVLIPITSLVLCASIFSSDAATGFDQLLLTKVADRKTLWLSKAIAVALRCAAFVAVLAMTLAIVDQALYATPLPTSRVPEWLAYSGITDEYLLPGLPTYSLVPETWNYTYFILFIWFVESIICTSVVLFYTGITIRSAFPALPILVGFLGQLIVLQLPQLFADLTFLLDPAGAAEHAGIPVRGIVADALCLGTYAWGAGLFQTGVGGPALLAQAANELPLDEMAPQQMQSLLRGYSVNSFATLIGVVVTLLIISIACIARRYALRGTRKIREHAATTERGTRP</sequence>
<feature type="transmembrane region" description="Helical" evidence="1">
    <location>
        <begin position="58"/>
        <end position="84"/>
    </location>
</feature>
<feature type="transmembrane region" description="Helical" evidence="1">
    <location>
        <begin position="176"/>
        <end position="198"/>
    </location>
</feature>
<feature type="transmembrane region" description="Helical" evidence="1">
    <location>
        <begin position="105"/>
        <end position="132"/>
    </location>
</feature>
<reference evidence="3" key="1">
    <citation type="submission" date="2017-04" db="EMBL/GenBank/DDBJ databases">
        <title>Function of individual gut microbiota members based on whole genome sequencing of pure cultures obtained from chicken caecum.</title>
        <authorList>
            <person name="Medvecky M."/>
            <person name="Cejkova D."/>
            <person name="Polansky O."/>
            <person name="Karasova D."/>
            <person name="Kubasova T."/>
            <person name="Cizek A."/>
            <person name="Rychlik I."/>
        </authorList>
    </citation>
    <scope>NUCLEOTIDE SEQUENCE [LARGE SCALE GENOMIC DNA]</scope>
    <source>
        <strain evidence="3">An70</strain>
    </source>
</reference>
<dbReference type="RefSeq" id="WP_087186266.1">
    <property type="nucleotide sequence ID" value="NZ_NFHO01000004.1"/>
</dbReference>
<evidence type="ECO:0000313" key="3">
    <source>
        <dbReference type="Proteomes" id="UP000196560"/>
    </source>
</evidence>
<feature type="transmembrane region" description="Helical" evidence="1">
    <location>
        <begin position="210"/>
        <end position="229"/>
    </location>
</feature>
<organism evidence="2 3">
    <name type="scientific">Enorma massiliensis</name>
    <dbReference type="NCBI Taxonomy" id="1472761"/>
    <lineage>
        <taxon>Bacteria</taxon>
        <taxon>Bacillati</taxon>
        <taxon>Actinomycetota</taxon>
        <taxon>Coriobacteriia</taxon>
        <taxon>Coriobacteriales</taxon>
        <taxon>Coriobacteriaceae</taxon>
        <taxon>Enorma</taxon>
    </lineage>
</organism>
<dbReference type="AlphaFoldDB" id="A0A1Y3UAT6"/>
<accession>A0A1Y3UAT6</accession>
<feature type="transmembrane region" description="Helical" evidence="1">
    <location>
        <begin position="20"/>
        <end position="38"/>
    </location>
</feature>
<evidence type="ECO:0000256" key="1">
    <source>
        <dbReference type="SAM" id="Phobius"/>
    </source>
</evidence>
<keyword evidence="3" id="KW-1185">Reference proteome</keyword>
<keyword evidence="1" id="KW-0472">Membrane</keyword>
<comment type="caution">
    <text evidence="2">The sequence shown here is derived from an EMBL/GenBank/DDBJ whole genome shotgun (WGS) entry which is preliminary data.</text>
</comment>